<dbReference type="EMBL" id="JADOTZ010000001">
    <property type="protein sequence ID" value="MBG6083530.1"/>
    <property type="molecule type" value="Genomic_DNA"/>
</dbReference>
<evidence type="ECO:0000256" key="1">
    <source>
        <dbReference type="ARBA" id="ARBA00023115"/>
    </source>
</evidence>
<reference evidence="2" key="1">
    <citation type="submission" date="2020-11" db="EMBL/GenBank/DDBJ databases">
        <title>Sequencing the genomes of 1000 actinobacteria strains.</title>
        <authorList>
            <person name="Klenk H.-P."/>
        </authorList>
    </citation>
    <scope>NUCLEOTIDE SEQUENCE</scope>
    <source>
        <strain evidence="2">DSM 26152</strain>
    </source>
</reference>
<sequence>MAARAPLPLPRTLSMASGLVARLEADEITGDGIILLVDGAEQSHVDVADQRRVFYEYLQRIAHVLASLCPPQPRVLHLGAGAMTLPRALGMTHPGSRHVVVDRERELMDFVLRYVPLPEPLRAARTATLTTALEARMTAGADGADVVPVIADAKDYVEAALRGDGEGFDAIVLDIFTGRDSPEHLADPSFYAMLHRALAAKGTLVVNLGDDEGMHFARAQIRALQAEFGDVLASGESTLFSGRYPGNIIAAATDQPFPPAVVDRLRAAGPHPATVLSGPELDGFARDR</sequence>
<dbReference type="GO" id="GO:0006596">
    <property type="term" value="P:polyamine biosynthetic process"/>
    <property type="evidence" value="ECO:0007669"/>
    <property type="project" value="UniProtKB-KW"/>
</dbReference>
<evidence type="ECO:0000313" key="3">
    <source>
        <dbReference type="Proteomes" id="UP000625033"/>
    </source>
</evidence>
<name>A0A931D4D5_9MICC</name>
<evidence type="ECO:0000313" key="2">
    <source>
        <dbReference type="EMBL" id="MBG6083530.1"/>
    </source>
</evidence>
<proteinExistence type="predicted"/>
<gene>
    <name evidence="2" type="ORF">IW252_000297</name>
</gene>
<dbReference type="InterPro" id="IPR029063">
    <property type="entry name" value="SAM-dependent_MTases_sf"/>
</dbReference>
<dbReference type="SUPFAM" id="SSF53335">
    <property type="entry name" value="S-adenosyl-L-methionine-dependent methyltransferases"/>
    <property type="match status" value="1"/>
</dbReference>
<protein>
    <submittedName>
        <fullName evidence="2">Spermidine synthase</fullName>
    </submittedName>
</protein>
<dbReference type="AlphaFoldDB" id="A0A931D4D5"/>
<organism evidence="2 3">
    <name type="scientific">Zhihengliuella flava</name>
    <dbReference type="NCBI Taxonomy" id="1285193"/>
    <lineage>
        <taxon>Bacteria</taxon>
        <taxon>Bacillati</taxon>
        <taxon>Actinomycetota</taxon>
        <taxon>Actinomycetes</taxon>
        <taxon>Micrococcales</taxon>
        <taxon>Micrococcaceae</taxon>
        <taxon>Zhihengliuella</taxon>
    </lineage>
</organism>
<comment type="caution">
    <text evidence="2">The sequence shown here is derived from an EMBL/GenBank/DDBJ whole genome shotgun (WGS) entry which is preliminary data.</text>
</comment>
<dbReference type="RefSeq" id="WP_196834953.1">
    <property type="nucleotide sequence ID" value="NZ_JADOTZ010000001.1"/>
</dbReference>
<dbReference type="Proteomes" id="UP000625033">
    <property type="component" value="Unassembled WGS sequence"/>
</dbReference>
<keyword evidence="3" id="KW-1185">Reference proteome</keyword>
<dbReference type="Gene3D" id="3.40.50.150">
    <property type="entry name" value="Vaccinia Virus protein VP39"/>
    <property type="match status" value="1"/>
</dbReference>
<keyword evidence="1" id="KW-0620">Polyamine biosynthesis</keyword>
<accession>A0A931D4D5</accession>
<dbReference type="PANTHER" id="PTHR43317:SF1">
    <property type="entry name" value="THERMOSPERMINE SYNTHASE ACAULIS5"/>
    <property type="match status" value="1"/>
</dbReference>
<dbReference type="PANTHER" id="PTHR43317">
    <property type="entry name" value="THERMOSPERMINE SYNTHASE ACAULIS5"/>
    <property type="match status" value="1"/>
</dbReference>